<dbReference type="EMBL" id="JAIGYQ010000004">
    <property type="protein sequence ID" value="MBX7490615.1"/>
    <property type="molecule type" value="Genomic_DNA"/>
</dbReference>
<name>A0ABS7JMI9_9HELI</name>
<dbReference type="SMART" id="SM01007">
    <property type="entry name" value="Aldolase_II"/>
    <property type="match status" value="1"/>
</dbReference>
<accession>A0ABS7JMI9</accession>
<proteinExistence type="predicted"/>
<feature type="domain" description="Class II aldolase/adducin N-terminal" evidence="1">
    <location>
        <begin position="11"/>
        <end position="188"/>
    </location>
</feature>
<dbReference type="NCBIfam" id="NF004492">
    <property type="entry name" value="PRK05834.1"/>
    <property type="match status" value="1"/>
</dbReference>
<evidence type="ECO:0000313" key="3">
    <source>
        <dbReference type="Proteomes" id="UP000700059"/>
    </source>
</evidence>
<keyword evidence="3" id="KW-1185">Reference proteome</keyword>
<dbReference type="Pfam" id="PF00596">
    <property type="entry name" value="Aldolase_II"/>
    <property type="match status" value="1"/>
</dbReference>
<dbReference type="Gene3D" id="3.40.225.10">
    <property type="entry name" value="Class II aldolase/adducin N-terminal domain"/>
    <property type="match status" value="1"/>
</dbReference>
<dbReference type="InterPro" id="IPR001303">
    <property type="entry name" value="Aldolase_II/adducin_N"/>
</dbReference>
<dbReference type="RefSeq" id="WP_221531880.1">
    <property type="nucleotide sequence ID" value="NZ_JAIGYP010000004.1"/>
</dbReference>
<evidence type="ECO:0000259" key="1">
    <source>
        <dbReference type="SMART" id="SM01007"/>
    </source>
</evidence>
<gene>
    <name evidence="2" type="ORF">K4G57_03920</name>
</gene>
<comment type="caution">
    <text evidence="2">The sequence shown here is derived from an EMBL/GenBank/DDBJ whole genome shotgun (WGS) entry which is preliminary data.</text>
</comment>
<dbReference type="SUPFAM" id="SSF53639">
    <property type="entry name" value="AraD/HMP-PK domain-like"/>
    <property type="match status" value="1"/>
</dbReference>
<dbReference type="InterPro" id="IPR036409">
    <property type="entry name" value="Aldolase_II/adducin_N_sf"/>
</dbReference>
<reference evidence="2 3" key="1">
    <citation type="submission" date="2021-08" db="EMBL/GenBank/DDBJ databases">
        <title>Helicobacter spp. isolated from feces of Anatolian Ground Squirrel (Spermophilus xanthoprymnus) in Turkey.</title>
        <authorList>
            <person name="Aydin F."/>
            <person name="Abay S."/>
            <person name="Kayman T."/>
            <person name="Karakaya E."/>
            <person name="Saticioglu I.B."/>
        </authorList>
    </citation>
    <scope>NUCLEOTIDE SEQUENCE [LARGE SCALE GENOMIC DNA]</scope>
    <source>
        <strain evidence="2 3">Faydin-H70</strain>
    </source>
</reference>
<sequence length="205" mass="24202">MDYNIDGEVLKNLKIISLSMFRKNFFGIFHGSLSTKLEEGHFLINKKDAIFDDLNQDSLIMLYHKRDYRWSEASVDAFIHSLIYQNIPNAKYIAYSMPPFTVSYTLTHKQIVPKDYFGYKMLGTLDVYDPKDFDNWYERADIEINRYFKESDKKIMVIKGYGVYVYHRDLQILSKLLALLEDTCKILHFSSILEASKQNQDLFDI</sequence>
<protein>
    <submittedName>
        <fullName evidence="2">Class II aldolase and adducin N-terminal domain-containing protein</fullName>
    </submittedName>
</protein>
<dbReference type="Proteomes" id="UP000700059">
    <property type="component" value="Unassembled WGS sequence"/>
</dbReference>
<organism evidence="2 3">
    <name type="scientific">Helicobacter turcicus</name>
    <dbReference type="NCBI Taxonomy" id="2867412"/>
    <lineage>
        <taxon>Bacteria</taxon>
        <taxon>Pseudomonadati</taxon>
        <taxon>Campylobacterota</taxon>
        <taxon>Epsilonproteobacteria</taxon>
        <taxon>Campylobacterales</taxon>
        <taxon>Helicobacteraceae</taxon>
        <taxon>Helicobacter</taxon>
    </lineage>
</organism>
<evidence type="ECO:0000313" key="2">
    <source>
        <dbReference type="EMBL" id="MBX7490615.1"/>
    </source>
</evidence>